<sequence>MSELKPFVIRYRMNQALDQLALLEQEWLGLDWIEAETELPLPVIWKYLIQQQQEGILQFSCFHICRKEEKTCHTFKEYPFVQLPQGIGFNTSEDFGAVKTCPNCGSEVPVDPAHLWLLFRFTEEYKQLVKEAEAKKGNGRMFPKSVQQNSDRLNLHG</sequence>
<keyword evidence="2" id="KW-1185">Reference proteome</keyword>
<protein>
    <submittedName>
        <fullName evidence="1">Uncharacterized protein</fullName>
    </submittedName>
</protein>
<reference evidence="1 2" key="1">
    <citation type="submission" date="2024-08" db="EMBL/GenBank/DDBJ databases">
        <title>Two novel Cytobacillus novel species.</title>
        <authorList>
            <person name="Liu G."/>
        </authorList>
    </citation>
    <scope>NUCLEOTIDE SEQUENCE [LARGE SCALE GENOMIC DNA]</scope>
    <source>
        <strain evidence="1 2">FJAT-54145</strain>
    </source>
</reference>
<evidence type="ECO:0000313" key="1">
    <source>
        <dbReference type="EMBL" id="MFE8701113.1"/>
    </source>
</evidence>
<dbReference type="EMBL" id="JBIACK010000004">
    <property type="protein sequence ID" value="MFE8701113.1"/>
    <property type="molecule type" value="Genomic_DNA"/>
</dbReference>
<dbReference type="RefSeq" id="WP_389360944.1">
    <property type="nucleotide sequence ID" value="NZ_JBIACK010000004.1"/>
</dbReference>
<name>A0ABW6KA70_9BACI</name>
<accession>A0ABW6KA70</accession>
<comment type="caution">
    <text evidence="1">The sequence shown here is derived from an EMBL/GenBank/DDBJ whole genome shotgun (WGS) entry which is preliminary data.</text>
</comment>
<organism evidence="1 2">
    <name type="scientific">Cytobacillus spartinae</name>
    <dbReference type="NCBI Taxonomy" id="3299023"/>
    <lineage>
        <taxon>Bacteria</taxon>
        <taxon>Bacillati</taxon>
        <taxon>Bacillota</taxon>
        <taxon>Bacilli</taxon>
        <taxon>Bacillales</taxon>
        <taxon>Bacillaceae</taxon>
        <taxon>Cytobacillus</taxon>
    </lineage>
</organism>
<dbReference type="Proteomes" id="UP001601059">
    <property type="component" value="Unassembled WGS sequence"/>
</dbReference>
<gene>
    <name evidence="1" type="ORF">ACFYKX_10960</name>
</gene>
<proteinExistence type="predicted"/>
<evidence type="ECO:0000313" key="2">
    <source>
        <dbReference type="Proteomes" id="UP001601059"/>
    </source>
</evidence>